<comment type="caution">
    <text evidence="1">The sequence shown here is derived from an EMBL/GenBank/DDBJ whole genome shotgun (WGS) entry which is preliminary data.</text>
</comment>
<dbReference type="AlphaFoldDB" id="L8WF90"/>
<reference evidence="1 2" key="1">
    <citation type="journal article" date="2013" name="Nat. Commun.">
        <title>The evolution and pathogenic mechanisms of the rice sheath blight pathogen.</title>
        <authorList>
            <person name="Zheng A."/>
            <person name="Lin R."/>
            <person name="Xu L."/>
            <person name="Qin P."/>
            <person name="Tang C."/>
            <person name="Ai P."/>
            <person name="Zhang D."/>
            <person name="Liu Y."/>
            <person name="Sun Z."/>
            <person name="Feng H."/>
            <person name="Wang Y."/>
            <person name="Chen Y."/>
            <person name="Liang X."/>
            <person name="Fu R."/>
            <person name="Li Q."/>
            <person name="Zhang J."/>
            <person name="Yu X."/>
            <person name="Xie Z."/>
            <person name="Ding L."/>
            <person name="Guan P."/>
            <person name="Tang J."/>
            <person name="Liang Y."/>
            <person name="Wang S."/>
            <person name="Deng Q."/>
            <person name="Li S."/>
            <person name="Zhu J."/>
            <person name="Wang L."/>
            <person name="Liu H."/>
            <person name="Li P."/>
        </authorList>
    </citation>
    <scope>NUCLEOTIDE SEQUENCE [LARGE SCALE GENOMIC DNA]</scope>
    <source>
        <strain evidence="2">AG-1 IA</strain>
    </source>
</reference>
<dbReference type="HOGENOM" id="CLU_3015845_0_0_1"/>
<gene>
    <name evidence="1" type="ORF">AG1IA_09135</name>
</gene>
<dbReference type="EMBL" id="AFRT01003036">
    <property type="protein sequence ID" value="ELU36831.1"/>
    <property type="molecule type" value="Genomic_DNA"/>
</dbReference>
<organism evidence="1 2">
    <name type="scientific">Thanatephorus cucumeris (strain AG1-IA)</name>
    <name type="common">Rice sheath blight fungus</name>
    <name type="synonym">Rhizoctonia solani</name>
    <dbReference type="NCBI Taxonomy" id="983506"/>
    <lineage>
        <taxon>Eukaryota</taxon>
        <taxon>Fungi</taxon>
        <taxon>Dikarya</taxon>
        <taxon>Basidiomycota</taxon>
        <taxon>Agaricomycotina</taxon>
        <taxon>Agaricomycetes</taxon>
        <taxon>Cantharellales</taxon>
        <taxon>Ceratobasidiaceae</taxon>
        <taxon>Rhizoctonia</taxon>
        <taxon>Rhizoctonia solani AG-1</taxon>
    </lineage>
</organism>
<protein>
    <submittedName>
        <fullName evidence="1">Uncharacterized protein</fullName>
    </submittedName>
</protein>
<keyword evidence="2" id="KW-1185">Reference proteome</keyword>
<sequence>MAFALGWVEGQMNAVLSNAIRRVVSGSLWYPSVMVGLDGDWGEVWEVSLLNRSCSL</sequence>
<name>L8WF90_THACA</name>
<dbReference type="Proteomes" id="UP000011668">
    <property type="component" value="Unassembled WGS sequence"/>
</dbReference>
<proteinExistence type="predicted"/>
<accession>L8WF90</accession>
<evidence type="ECO:0000313" key="1">
    <source>
        <dbReference type="EMBL" id="ELU36831.1"/>
    </source>
</evidence>
<evidence type="ECO:0000313" key="2">
    <source>
        <dbReference type="Proteomes" id="UP000011668"/>
    </source>
</evidence>